<reference evidence="2" key="1">
    <citation type="submission" date="2014-07" db="EMBL/GenBank/DDBJ databases">
        <authorList>
            <person name="Urmite Genomes Urmite Genomes"/>
        </authorList>
    </citation>
    <scope>NUCLEOTIDE SEQUENCE</scope>
    <source>
        <strain evidence="2">12M76_air</strain>
    </source>
</reference>
<dbReference type="OrthoDB" id="9788300at2"/>
<protein>
    <submittedName>
        <fullName evidence="2">N-acetyltransferase GCN5</fullName>
    </submittedName>
</protein>
<dbReference type="InterPro" id="IPR000182">
    <property type="entry name" value="GNAT_dom"/>
</dbReference>
<dbReference type="EMBL" id="LK391969">
    <property type="protein sequence ID" value="CEF25307.1"/>
    <property type="molecule type" value="Genomic_DNA"/>
</dbReference>
<name>A0A078M3Q8_9PSED</name>
<dbReference type="Gene3D" id="3.40.630.30">
    <property type="match status" value="1"/>
</dbReference>
<proteinExistence type="predicted"/>
<dbReference type="GO" id="GO:0016747">
    <property type="term" value="F:acyltransferase activity, transferring groups other than amino-acyl groups"/>
    <property type="evidence" value="ECO:0007669"/>
    <property type="project" value="InterPro"/>
</dbReference>
<dbReference type="PROSITE" id="PS51186">
    <property type="entry name" value="GNAT"/>
    <property type="match status" value="1"/>
</dbReference>
<dbReference type="InterPro" id="IPR016181">
    <property type="entry name" value="Acyl_CoA_acyltransferase"/>
</dbReference>
<dbReference type="InterPro" id="IPR052742">
    <property type="entry name" value="Mito_N-acetyltransferase"/>
</dbReference>
<dbReference type="PATRIC" id="fig|1461581.3.peg.204"/>
<dbReference type="PANTHER" id="PTHR43138">
    <property type="entry name" value="ACETYLTRANSFERASE, GNAT FAMILY"/>
    <property type="match status" value="1"/>
</dbReference>
<organism evidence="2">
    <name type="scientific">Pseudomonas saudimassiliensis</name>
    <dbReference type="NCBI Taxonomy" id="1461581"/>
    <lineage>
        <taxon>Bacteria</taxon>
        <taxon>Pseudomonadati</taxon>
        <taxon>Pseudomonadota</taxon>
        <taxon>Gammaproteobacteria</taxon>
        <taxon>Pseudomonadales</taxon>
        <taxon>Pseudomonadaceae</taxon>
        <taxon>Pseudomonas</taxon>
    </lineage>
</organism>
<keyword evidence="2" id="KW-0808">Transferase</keyword>
<dbReference type="SUPFAM" id="SSF55729">
    <property type="entry name" value="Acyl-CoA N-acyltransferases (Nat)"/>
    <property type="match status" value="1"/>
</dbReference>
<dbReference type="EMBL" id="LM997413">
    <property type="protein sequence ID" value="CEA00879.1"/>
    <property type="molecule type" value="Genomic_DNA"/>
</dbReference>
<dbReference type="CDD" id="cd04301">
    <property type="entry name" value="NAT_SF"/>
    <property type="match status" value="1"/>
</dbReference>
<dbReference type="AlphaFoldDB" id="A0A078M3Q8"/>
<dbReference type="Pfam" id="PF00583">
    <property type="entry name" value="Acetyltransf_1"/>
    <property type="match status" value="1"/>
</dbReference>
<feature type="domain" description="N-acetyltransferase" evidence="1">
    <location>
        <begin position="1"/>
        <end position="161"/>
    </location>
</feature>
<sequence>MNIREATKEDFDNIWPIFHEVAAAGDTYAYPRDTTREQALALWMDYPRKTYLWEEDGQVLGTYYIKTNQAGPGDHVCNCGYMVSSLARGRGLATAMCEHSQQVAVELGYQAMQFNFVASSNEGAVRLWNKLGFATVGRLPRAFNHPTLGYVDALVMYKWLAEQP</sequence>
<gene>
    <name evidence="2" type="ORF">BN1049_00209</name>
</gene>
<dbReference type="RefSeq" id="WP_044497836.1">
    <property type="nucleotide sequence ID" value="NZ_LK391969.1"/>
</dbReference>
<accession>A0A078M3Q8</accession>
<evidence type="ECO:0000313" key="2">
    <source>
        <dbReference type="EMBL" id="CEA00879.1"/>
    </source>
</evidence>
<dbReference type="PANTHER" id="PTHR43138:SF1">
    <property type="entry name" value="N-ACETYLTRANSFERASE ACA1"/>
    <property type="match status" value="1"/>
</dbReference>
<evidence type="ECO:0000259" key="1">
    <source>
        <dbReference type="PROSITE" id="PS51186"/>
    </source>
</evidence>